<proteinExistence type="predicted"/>
<evidence type="ECO:0000256" key="1">
    <source>
        <dbReference type="SAM" id="MobiDB-lite"/>
    </source>
</evidence>
<dbReference type="EMBL" id="MK072497">
    <property type="protein sequence ID" value="AYV86120.1"/>
    <property type="molecule type" value="Genomic_DNA"/>
</dbReference>
<gene>
    <name evidence="2" type="ORF">Solivirus9_1</name>
</gene>
<protein>
    <submittedName>
        <fullName evidence="2">Uncharacterized protein</fullName>
    </submittedName>
</protein>
<name>A0A3G5AG06_9VIRU</name>
<feature type="non-terminal residue" evidence="2">
    <location>
        <position position="1"/>
    </location>
</feature>
<evidence type="ECO:0000313" key="2">
    <source>
        <dbReference type="EMBL" id="AYV86120.1"/>
    </source>
</evidence>
<accession>A0A3G5AG06</accession>
<sequence>AKQLEVVSFIQPKRGREGTSQREPTEEPRSRETSRENTKEKDQNKKIDVPKAVLAQQRKCRKYKYTYKVTNEGNVINNTILYLFTELAHQSNVVALFQKAIQKAKTLPEFGENFECEVRVNLVKRHNGAYVGYAYVHLTNPMLYHALLGMNVDGTERVVYEDVEVKEKSAEKEKKLEQEAMPQFGRQLQTSNNWSDYDDDDTIQKKKIQLPPLLTLEEYEYDEMQKDFAQKNGKPLIGEVTVLPAFIEPGVAENENECILYVTDVPAMDYDLLYSMFAPYATNTSYSDADNSKFFYPKINIRQTGPAGAEQKIFATVKYDKQYDASFALQMNRKVHLLYSGKEVTITTRRAYRKD</sequence>
<feature type="compositionally biased region" description="Basic and acidic residues" evidence="1">
    <location>
        <begin position="14"/>
        <end position="48"/>
    </location>
</feature>
<feature type="region of interest" description="Disordered" evidence="1">
    <location>
        <begin position="1"/>
        <end position="48"/>
    </location>
</feature>
<reference evidence="2" key="1">
    <citation type="submission" date="2018-10" db="EMBL/GenBank/DDBJ databases">
        <title>Hidden diversity of soil giant viruses.</title>
        <authorList>
            <person name="Schulz F."/>
            <person name="Alteio L."/>
            <person name="Goudeau D."/>
            <person name="Ryan E.M."/>
            <person name="Malmstrom R.R."/>
            <person name="Blanchard J."/>
            <person name="Woyke T."/>
        </authorList>
    </citation>
    <scope>NUCLEOTIDE SEQUENCE</scope>
    <source>
        <strain evidence="2">SOV1</strain>
    </source>
</reference>
<organism evidence="2">
    <name type="scientific">Solivirus sp</name>
    <dbReference type="NCBI Taxonomy" id="2487772"/>
    <lineage>
        <taxon>Viruses</taxon>
        <taxon>Pithoviruses</taxon>
    </lineage>
</organism>